<accession>A0ABW4FYG2</accession>
<dbReference type="NCBIfam" id="TIGR01686">
    <property type="entry name" value="FkbH"/>
    <property type="match status" value="1"/>
</dbReference>
<gene>
    <name evidence="2" type="ORF">ACFSJ0_00020</name>
</gene>
<sequence>MTPTVKCLVWDLDDTLWDGVVLERDRPVPFPAAVSTLNALDERGILHAVAGRGERGAALAHLAEHGLDDLFTVIEVSWGSKAEAIRRVARTLNIALESIAFIDNDAAERAAIAHELPMVRCHRAEDAGRLPALAGFTPDVVTEESRDRRRLYRLDQRRQAAAADHRGPPADFLAWLDLTMTLRPCTETDLERAHELTVRTHQLNTTGRTFGVDELRDLCTSPEHEVLVASLRDRFGSYGTIGLAVTRISQDAAVIELLLTSCRVMSRGAGRALIDQLVARALAADRRPLAEFVPTPVNRIMLVTLRFAGFQVIDQSEGLITLAIDSAKPVLPIGHVRGISADRRA</sequence>
<dbReference type="InterPro" id="IPR000182">
    <property type="entry name" value="GNAT_dom"/>
</dbReference>
<dbReference type="Proteomes" id="UP001597097">
    <property type="component" value="Unassembled WGS sequence"/>
</dbReference>
<dbReference type="InterPro" id="IPR010033">
    <property type="entry name" value="HAD_SF_ppase_IIIC"/>
</dbReference>
<evidence type="ECO:0000313" key="2">
    <source>
        <dbReference type="EMBL" id="MFD1535392.1"/>
    </source>
</evidence>
<protein>
    <submittedName>
        <fullName evidence="2">HAD-IIIC family phosphatase</fullName>
    </submittedName>
</protein>
<dbReference type="EMBL" id="JBHUCM010000001">
    <property type="protein sequence ID" value="MFD1535392.1"/>
    <property type="molecule type" value="Genomic_DNA"/>
</dbReference>
<dbReference type="RefSeq" id="WP_219536914.1">
    <property type="nucleotide sequence ID" value="NZ_JAHKRM010000033.1"/>
</dbReference>
<comment type="caution">
    <text evidence="2">The sequence shown here is derived from an EMBL/GenBank/DDBJ whole genome shotgun (WGS) entry which is preliminary data.</text>
</comment>
<reference evidence="3" key="1">
    <citation type="journal article" date="2019" name="Int. J. Syst. Evol. Microbiol.">
        <title>The Global Catalogue of Microorganisms (GCM) 10K type strain sequencing project: providing services to taxonomists for standard genome sequencing and annotation.</title>
        <authorList>
            <consortium name="The Broad Institute Genomics Platform"/>
            <consortium name="The Broad Institute Genome Sequencing Center for Infectious Disease"/>
            <person name="Wu L."/>
            <person name="Ma J."/>
        </authorList>
    </citation>
    <scope>NUCLEOTIDE SEQUENCE [LARGE SCALE GENOMIC DNA]</scope>
    <source>
        <strain evidence="3">CGMCC 1.15399</strain>
    </source>
</reference>
<dbReference type="PROSITE" id="PS51186">
    <property type="entry name" value="GNAT"/>
    <property type="match status" value="1"/>
</dbReference>
<evidence type="ECO:0000259" key="1">
    <source>
        <dbReference type="PROSITE" id="PS51186"/>
    </source>
</evidence>
<feature type="domain" description="N-acetyltransferase" evidence="1">
    <location>
        <begin position="180"/>
        <end position="331"/>
    </location>
</feature>
<name>A0ABW4FYG2_9ACTN</name>
<evidence type="ECO:0000313" key="3">
    <source>
        <dbReference type="Proteomes" id="UP001597097"/>
    </source>
</evidence>
<organism evidence="2 3">
    <name type="scientific">Nonomuraea guangzhouensis</name>
    <dbReference type="NCBI Taxonomy" id="1291555"/>
    <lineage>
        <taxon>Bacteria</taxon>
        <taxon>Bacillati</taxon>
        <taxon>Actinomycetota</taxon>
        <taxon>Actinomycetes</taxon>
        <taxon>Streptosporangiales</taxon>
        <taxon>Streptosporangiaceae</taxon>
        <taxon>Nonomuraea</taxon>
    </lineage>
</organism>
<keyword evidence="3" id="KW-1185">Reference proteome</keyword>
<proteinExistence type="predicted"/>
<dbReference type="InterPro" id="IPR010037">
    <property type="entry name" value="FkbH_domain"/>
</dbReference>
<dbReference type="NCBIfam" id="TIGR01681">
    <property type="entry name" value="HAD-SF-IIIC"/>
    <property type="match status" value="1"/>
</dbReference>